<accession>A0A8S9MPI8</accession>
<feature type="region of interest" description="Disordered" evidence="1">
    <location>
        <begin position="72"/>
        <end position="93"/>
    </location>
</feature>
<comment type="caution">
    <text evidence="2">The sequence shown here is derived from an EMBL/GenBank/DDBJ whole genome shotgun (WGS) entry which is preliminary data.</text>
</comment>
<sequence length="93" mass="10426">MAPFDLRDDLSTSWSCSQPSPSLESSLVVSLLRRSGLAVVVDEIRREDRSSNINGEIRSRFDSSDRPPVWFTDGWRGGEVTEEGMTELDEPPI</sequence>
<reference evidence="2" key="1">
    <citation type="submission" date="2019-12" db="EMBL/GenBank/DDBJ databases">
        <title>Genome sequencing and annotation of Brassica cretica.</title>
        <authorList>
            <person name="Studholme D.J."/>
            <person name="Sarris P.F."/>
        </authorList>
    </citation>
    <scope>NUCLEOTIDE SEQUENCE</scope>
    <source>
        <strain evidence="2">PFS-001/15</strain>
        <tissue evidence="2">Leaf</tissue>
    </source>
</reference>
<feature type="compositionally biased region" description="Acidic residues" evidence="1">
    <location>
        <begin position="80"/>
        <end position="93"/>
    </location>
</feature>
<feature type="compositionally biased region" description="Low complexity" evidence="1">
    <location>
        <begin position="11"/>
        <end position="22"/>
    </location>
</feature>
<organism evidence="2 3">
    <name type="scientific">Brassica cretica</name>
    <name type="common">Mustard</name>
    <dbReference type="NCBI Taxonomy" id="69181"/>
    <lineage>
        <taxon>Eukaryota</taxon>
        <taxon>Viridiplantae</taxon>
        <taxon>Streptophyta</taxon>
        <taxon>Embryophyta</taxon>
        <taxon>Tracheophyta</taxon>
        <taxon>Spermatophyta</taxon>
        <taxon>Magnoliopsida</taxon>
        <taxon>eudicotyledons</taxon>
        <taxon>Gunneridae</taxon>
        <taxon>Pentapetalae</taxon>
        <taxon>rosids</taxon>
        <taxon>malvids</taxon>
        <taxon>Brassicales</taxon>
        <taxon>Brassicaceae</taxon>
        <taxon>Brassiceae</taxon>
        <taxon>Brassica</taxon>
    </lineage>
</organism>
<evidence type="ECO:0000313" key="2">
    <source>
        <dbReference type="EMBL" id="KAF2620068.1"/>
    </source>
</evidence>
<dbReference type="Proteomes" id="UP000712281">
    <property type="component" value="Unassembled WGS sequence"/>
</dbReference>
<proteinExistence type="predicted"/>
<name>A0A8S9MPI8_BRACR</name>
<feature type="region of interest" description="Disordered" evidence="1">
    <location>
        <begin position="1"/>
        <end position="22"/>
    </location>
</feature>
<evidence type="ECO:0000313" key="3">
    <source>
        <dbReference type="Proteomes" id="UP000712281"/>
    </source>
</evidence>
<feature type="compositionally biased region" description="Basic and acidic residues" evidence="1">
    <location>
        <begin position="1"/>
        <end position="10"/>
    </location>
</feature>
<evidence type="ECO:0000256" key="1">
    <source>
        <dbReference type="SAM" id="MobiDB-lite"/>
    </source>
</evidence>
<gene>
    <name evidence="2" type="ORF">F2Q68_00042523</name>
</gene>
<dbReference type="AlphaFoldDB" id="A0A8S9MPI8"/>
<protein>
    <submittedName>
        <fullName evidence="2">Uncharacterized protein</fullName>
    </submittedName>
</protein>
<dbReference type="EMBL" id="QGKW02000007">
    <property type="protein sequence ID" value="KAF2620068.1"/>
    <property type="molecule type" value="Genomic_DNA"/>
</dbReference>